<dbReference type="InterPro" id="IPR036629">
    <property type="entry name" value="YjbJ_sf"/>
</dbReference>
<reference evidence="4 5" key="1">
    <citation type="submission" date="2019-07" db="EMBL/GenBank/DDBJ databases">
        <title>Whole genome shotgun sequence of Pseudonocardia sulfidoxydans NBRC 16205.</title>
        <authorList>
            <person name="Hosoyama A."/>
            <person name="Uohara A."/>
            <person name="Ohji S."/>
            <person name="Ichikawa N."/>
        </authorList>
    </citation>
    <scope>NUCLEOTIDE SEQUENCE [LARGE SCALE GENOMIC DNA]</scope>
    <source>
        <strain evidence="4 5">NBRC 16205</strain>
    </source>
</reference>
<evidence type="ECO:0000313" key="5">
    <source>
        <dbReference type="Proteomes" id="UP000321685"/>
    </source>
</evidence>
<accession>A0A511DI48</accession>
<evidence type="ECO:0000256" key="2">
    <source>
        <dbReference type="SAM" id="MobiDB-lite"/>
    </source>
</evidence>
<feature type="compositionally biased region" description="Low complexity" evidence="2">
    <location>
        <begin position="47"/>
        <end position="57"/>
    </location>
</feature>
<dbReference type="Proteomes" id="UP000321685">
    <property type="component" value="Unassembled WGS sequence"/>
</dbReference>
<evidence type="ECO:0000259" key="3">
    <source>
        <dbReference type="Pfam" id="PF05532"/>
    </source>
</evidence>
<feature type="compositionally biased region" description="Basic and acidic residues" evidence="2">
    <location>
        <begin position="111"/>
        <end position="121"/>
    </location>
</feature>
<sequence>MGRTPTCSPSTHIVPAVTGLTILWPEMRRAIHRVARGAVGYPVVEGTAAAGTTPGAGTHREEVEMGLDDKIDNKAQEMAGKAKEGAGKATDDRSLEAEGKKDQVAGSLKQAGEKVKDAFKK</sequence>
<protein>
    <recommendedName>
        <fullName evidence="3">CsbD-like domain-containing protein</fullName>
    </recommendedName>
</protein>
<proteinExistence type="inferred from homology"/>
<dbReference type="Pfam" id="PF05532">
    <property type="entry name" value="CsbD"/>
    <property type="match status" value="1"/>
</dbReference>
<comment type="similarity">
    <text evidence="1">Belongs to the UPF0337 (CsbD) family.</text>
</comment>
<dbReference type="InterPro" id="IPR008462">
    <property type="entry name" value="CsbD"/>
</dbReference>
<dbReference type="Gene3D" id="1.10.1470.10">
    <property type="entry name" value="YjbJ"/>
    <property type="match status" value="1"/>
</dbReference>
<feature type="domain" description="CsbD-like" evidence="3">
    <location>
        <begin position="69"/>
        <end position="121"/>
    </location>
</feature>
<gene>
    <name evidence="4" type="ORF">PSU4_16320</name>
</gene>
<comment type="caution">
    <text evidence="4">The sequence shown here is derived from an EMBL/GenBank/DDBJ whole genome shotgun (WGS) entry which is preliminary data.</text>
</comment>
<evidence type="ECO:0000313" key="4">
    <source>
        <dbReference type="EMBL" id="GEL22678.1"/>
    </source>
</evidence>
<organism evidence="4 5">
    <name type="scientific">Pseudonocardia sulfidoxydans NBRC 16205</name>
    <dbReference type="NCBI Taxonomy" id="1223511"/>
    <lineage>
        <taxon>Bacteria</taxon>
        <taxon>Bacillati</taxon>
        <taxon>Actinomycetota</taxon>
        <taxon>Actinomycetes</taxon>
        <taxon>Pseudonocardiales</taxon>
        <taxon>Pseudonocardiaceae</taxon>
        <taxon>Pseudonocardia</taxon>
    </lineage>
</organism>
<dbReference type="SUPFAM" id="SSF69047">
    <property type="entry name" value="Hypothetical protein YjbJ"/>
    <property type="match status" value="1"/>
</dbReference>
<evidence type="ECO:0000256" key="1">
    <source>
        <dbReference type="ARBA" id="ARBA00009129"/>
    </source>
</evidence>
<feature type="region of interest" description="Disordered" evidence="2">
    <location>
        <begin position="47"/>
        <end position="121"/>
    </location>
</feature>
<dbReference type="EMBL" id="BJVJ01000011">
    <property type="protein sequence ID" value="GEL22678.1"/>
    <property type="molecule type" value="Genomic_DNA"/>
</dbReference>
<feature type="compositionally biased region" description="Basic and acidic residues" evidence="2">
    <location>
        <begin position="58"/>
        <end position="103"/>
    </location>
</feature>
<name>A0A511DI48_9PSEU</name>
<dbReference type="AlphaFoldDB" id="A0A511DI48"/>
<keyword evidence="5" id="KW-1185">Reference proteome</keyword>